<evidence type="ECO:0000259" key="5">
    <source>
        <dbReference type="PROSITE" id="PS51352"/>
    </source>
</evidence>
<protein>
    <submittedName>
        <fullName evidence="6">Peroxiredoxin</fullName>
    </submittedName>
</protein>
<organism evidence="6 7">
    <name type="scientific">Pedobacter nyackensis</name>
    <dbReference type="NCBI Taxonomy" id="475255"/>
    <lineage>
        <taxon>Bacteria</taxon>
        <taxon>Pseudomonadati</taxon>
        <taxon>Bacteroidota</taxon>
        <taxon>Sphingobacteriia</taxon>
        <taxon>Sphingobacteriales</taxon>
        <taxon>Sphingobacteriaceae</taxon>
        <taxon>Pedobacter</taxon>
    </lineage>
</organism>
<evidence type="ECO:0000256" key="1">
    <source>
        <dbReference type="ARBA" id="ARBA00004196"/>
    </source>
</evidence>
<dbReference type="InterPro" id="IPR013740">
    <property type="entry name" value="Redoxin"/>
</dbReference>
<dbReference type="OrthoDB" id="1095575at2"/>
<keyword evidence="2" id="KW-0201">Cytochrome c-type biogenesis</keyword>
<dbReference type="GO" id="GO:0016491">
    <property type="term" value="F:oxidoreductase activity"/>
    <property type="evidence" value="ECO:0007669"/>
    <property type="project" value="InterPro"/>
</dbReference>
<dbReference type="EMBL" id="FWYB01000004">
    <property type="protein sequence ID" value="SMC88134.1"/>
    <property type="molecule type" value="Genomic_DNA"/>
</dbReference>
<evidence type="ECO:0000256" key="3">
    <source>
        <dbReference type="ARBA" id="ARBA00023157"/>
    </source>
</evidence>
<keyword evidence="3" id="KW-1015">Disulfide bond</keyword>
<keyword evidence="4" id="KW-0676">Redox-active center</keyword>
<dbReference type="GO" id="GO:0017004">
    <property type="term" value="P:cytochrome complex assembly"/>
    <property type="evidence" value="ECO:0007669"/>
    <property type="project" value="UniProtKB-KW"/>
</dbReference>
<dbReference type="CDD" id="cd02966">
    <property type="entry name" value="TlpA_like_family"/>
    <property type="match status" value="1"/>
</dbReference>
<dbReference type="Proteomes" id="UP000192678">
    <property type="component" value="Unassembled WGS sequence"/>
</dbReference>
<dbReference type="InterPro" id="IPR017937">
    <property type="entry name" value="Thioredoxin_CS"/>
</dbReference>
<evidence type="ECO:0000256" key="2">
    <source>
        <dbReference type="ARBA" id="ARBA00022748"/>
    </source>
</evidence>
<dbReference type="PANTHER" id="PTHR42852:SF6">
    <property type="entry name" value="THIOL:DISULFIDE INTERCHANGE PROTEIN DSBE"/>
    <property type="match status" value="1"/>
</dbReference>
<evidence type="ECO:0000256" key="4">
    <source>
        <dbReference type="ARBA" id="ARBA00023284"/>
    </source>
</evidence>
<reference evidence="6 7" key="1">
    <citation type="submission" date="2017-04" db="EMBL/GenBank/DDBJ databases">
        <authorList>
            <person name="Afonso C.L."/>
            <person name="Miller P.J."/>
            <person name="Scott M.A."/>
            <person name="Spackman E."/>
            <person name="Goraichik I."/>
            <person name="Dimitrov K.M."/>
            <person name="Suarez D.L."/>
            <person name="Swayne D.E."/>
        </authorList>
    </citation>
    <scope>NUCLEOTIDE SEQUENCE [LARGE SCALE GENOMIC DNA]</scope>
    <source>
        <strain evidence="6 7">DSM 19625</strain>
    </source>
</reference>
<dbReference type="GO" id="GO:0030313">
    <property type="term" value="C:cell envelope"/>
    <property type="evidence" value="ECO:0007669"/>
    <property type="project" value="UniProtKB-SubCell"/>
</dbReference>
<dbReference type="InterPro" id="IPR050553">
    <property type="entry name" value="Thioredoxin_ResA/DsbE_sf"/>
</dbReference>
<dbReference type="STRING" id="475255.SAMN04488101_104237"/>
<dbReference type="SUPFAM" id="SSF52833">
    <property type="entry name" value="Thioredoxin-like"/>
    <property type="match status" value="1"/>
</dbReference>
<dbReference type="RefSeq" id="WP_084289344.1">
    <property type="nucleotide sequence ID" value="NZ_FWYB01000004.1"/>
</dbReference>
<proteinExistence type="predicted"/>
<gene>
    <name evidence="6" type="ORF">SAMN04488101_104237</name>
</gene>
<dbReference type="Gene3D" id="3.40.30.10">
    <property type="entry name" value="Glutaredoxin"/>
    <property type="match status" value="1"/>
</dbReference>
<name>A0A1W2CT90_9SPHI</name>
<dbReference type="AlphaFoldDB" id="A0A1W2CT90"/>
<dbReference type="PANTHER" id="PTHR42852">
    <property type="entry name" value="THIOL:DISULFIDE INTERCHANGE PROTEIN DSBE"/>
    <property type="match status" value="1"/>
</dbReference>
<dbReference type="InterPro" id="IPR036249">
    <property type="entry name" value="Thioredoxin-like_sf"/>
</dbReference>
<feature type="domain" description="Thioredoxin" evidence="5">
    <location>
        <begin position="309"/>
        <end position="450"/>
    </location>
</feature>
<dbReference type="PROSITE" id="PS51352">
    <property type="entry name" value="THIOREDOXIN_2"/>
    <property type="match status" value="1"/>
</dbReference>
<comment type="subcellular location">
    <subcellularLocation>
        <location evidence="1">Cell envelope</location>
    </subcellularLocation>
</comment>
<sequence>MITSRVAFIAIILFSFFTVKAQETEIRGVSKKTKPDFVKLFSVNQGQMVELASVKPAANGAFAFKFKPAYKGYYLLGFGTVNNGTQDKYKLYVKGNDQISLELTDEAYILKGKNNKENIVLEQWYKTAYKVERKTIYFNRGVRSFKEFFPMLEEAVAKSKPFSAGINTGNSHFDKLMRQTIAYDLGYYTLTLLLYPSASRPDENDYTPYIKNFKADDFLQNEVLLQFPYGINMLSNLVAFKNKGLGYDFDKDVLSIPNDQLKGDYALTYAALARSYNKYKQIVDTYSKYFTRNDQKLRAEVIEAKNGVYKPGAKAFGFSYPDVNGKMVSLSDFKGKLVLVDVWATWCGPCVKEIPSLKKLEEEFHGKDVAFLSVSVDDHKDKEKWKKYVADAQLGGVQIHSGPGAEISRDYKINGIPRFMLFDKNGNIIDVDSPRPSDPKLKEILKEWLE</sequence>
<evidence type="ECO:0000313" key="6">
    <source>
        <dbReference type="EMBL" id="SMC88134.1"/>
    </source>
</evidence>
<dbReference type="Pfam" id="PF08534">
    <property type="entry name" value="Redoxin"/>
    <property type="match status" value="1"/>
</dbReference>
<keyword evidence="7" id="KW-1185">Reference proteome</keyword>
<accession>A0A1W2CT90</accession>
<dbReference type="InterPro" id="IPR013766">
    <property type="entry name" value="Thioredoxin_domain"/>
</dbReference>
<evidence type="ECO:0000313" key="7">
    <source>
        <dbReference type="Proteomes" id="UP000192678"/>
    </source>
</evidence>
<dbReference type="PROSITE" id="PS00194">
    <property type="entry name" value="THIOREDOXIN_1"/>
    <property type="match status" value="1"/>
</dbReference>